<dbReference type="AlphaFoldDB" id="A0A5N6LW85"/>
<gene>
    <name evidence="3" type="ORF">E3N88_38339</name>
</gene>
<proteinExistence type="predicted"/>
<dbReference type="EMBL" id="SZYD01000018">
    <property type="protein sequence ID" value="KAD2804962.1"/>
    <property type="molecule type" value="Genomic_DNA"/>
</dbReference>
<evidence type="ECO:0000256" key="1">
    <source>
        <dbReference type="SAM" id="SignalP"/>
    </source>
</evidence>
<dbReference type="Proteomes" id="UP000326396">
    <property type="component" value="Linkage Group LG8"/>
</dbReference>
<accession>A0A5N6LW85</accession>
<feature type="chain" id="PRO_5024302702" description="Retrovirus-related Pol polyprotein from transposon TNT 1-94-like beta-barrel domain-containing protein" evidence="1">
    <location>
        <begin position="23"/>
        <end position="126"/>
    </location>
</feature>
<reference evidence="3 4" key="1">
    <citation type="submission" date="2019-05" db="EMBL/GenBank/DDBJ databases">
        <title>Mikania micrantha, genome provides insights into the molecular mechanism of rapid growth.</title>
        <authorList>
            <person name="Liu B."/>
        </authorList>
    </citation>
    <scope>NUCLEOTIDE SEQUENCE [LARGE SCALE GENOMIC DNA]</scope>
    <source>
        <strain evidence="3">NLD-2019</strain>
        <tissue evidence="3">Leaf</tissue>
    </source>
</reference>
<dbReference type="OrthoDB" id="2013098at2759"/>
<evidence type="ECO:0000259" key="2">
    <source>
        <dbReference type="Pfam" id="PF22936"/>
    </source>
</evidence>
<evidence type="ECO:0000313" key="4">
    <source>
        <dbReference type="Proteomes" id="UP000326396"/>
    </source>
</evidence>
<dbReference type="InterPro" id="IPR054722">
    <property type="entry name" value="PolX-like_BBD"/>
</dbReference>
<evidence type="ECO:0000313" key="3">
    <source>
        <dbReference type="EMBL" id="KAD2804962.1"/>
    </source>
</evidence>
<protein>
    <recommendedName>
        <fullName evidence="2">Retrovirus-related Pol polyprotein from transposon TNT 1-94-like beta-barrel domain-containing protein</fullName>
    </recommendedName>
</protein>
<feature type="domain" description="Retrovirus-related Pol polyprotein from transposon TNT 1-94-like beta-barrel" evidence="2">
    <location>
        <begin position="78"/>
        <end position="119"/>
    </location>
</feature>
<keyword evidence="1" id="KW-0732">Signal</keyword>
<comment type="caution">
    <text evidence="3">The sequence shown here is derived from an EMBL/GenBank/DDBJ whole genome shotgun (WGS) entry which is preliminary data.</text>
</comment>
<keyword evidence="4" id="KW-1185">Reference proteome</keyword>
<sequence length="126" mass="14587">MRCSDCVLAFALMLAYFRYLVACRGKKKVQEQSNLIKEDEEPTLLMAVINEDVKDEEILLNEKEIEPKLCTNSNNTFWYLDNGASNHMTGNHEHFKEIDENVTGQVRFGDSSYVKIKGKRFNSTRM</sequence>
<dbReference type="Pfam" id="PF22936">
    <property type="entry name" value="Pol_BBD"/>
    <property type="match status" value="1"/>
</dbReference>
<organism evidence="3 4">
    <name type="scientific">Mikania micrantha</name>
    <name type="common">bitter vine</name>
    <dbReference type="NCBI Taxonomy" id="192012"/>
    <lineage>
        <taxon>Eukaryota</taxon>
        <taxon>Viridiplantae</taxon>
        <taxon>Streptophyta</taxon>
        <taxon>Embryophyta</taxon>
        <taxon>Tracheophyta</taxon>
        <taxon>Spermatophyta</taxon>
        <taxon>Magnoliopsida</taxon>
        <taxon>eudicotyledons</taxon>
        <taxon>Gunneridae</taxon>
        <taxon>Pentapetalae</taxon>
        <taxon>asterids</taxon>
        <taxon>campanulids</taxon>
        <taxon>Asterales</taxon>
        <taxon>Asteraceae</taxon>
        <taxon>Asteroideae</taxon>
        <taxon>Heliantheae alliance</taxon>
        <taxon>Eupatorieae</taxon>
        <taxon>Mikania</taxon>
    </lineage>
</organism>
<feature type="signal peptide" evidence="1">
    <location>
        <begin position="1"/>
        <end position="22"/>
    </location>
</feature>
<name>A0A5N6LW85_9ASTR</name>